<evidence type="ECO:0000256" key="1">
    <source>
        <dbReference type="ARBA" id="ARBA00004651"/>
    </source>
</evidence>
<dbReference type="CDD" id="cd13128">
    <property type="entry name" value="MATE_Wzx_like"/>
    <property type="match status" value="1"/>
</dbReference>
<dbReference type="AlphaFoldDB" id="A0A2M8EPW9"/>
<keyword evidence="4 6" id="KW-1133">Transmembrane helix</keyword>
<evidence type="ECO:0000256" key="4">
    <source>
        <dbReference type="ARBA" id="ARBA00022989"/>
    </source>
</evidence>
<dbReference type="PANTHER" id="PTHR30250:SF11">
    <property type="entry name" value="O-ANTIGEN TRANSPORTER-RELATED"/>
    <property type="match status" value="1"/>
</dbReference>
<evidence type="ECO:0000313" key="8">
    <source>
        <dbReference type="Proteomes" id="UP000230251"/>
    </source>
</evidence>
<dbReference type="PANTHER" id="PTHR30250">
    <property type="entry name" value="PST FAMILY PREDICTED COLANIC ACID TRANSPORTER"/>
    <property type="match status" value="1"/>
</dbReference>
<feature type="transmembrane region" description="Helical" evidence="6">
    <location>
        <begin position="417"/>
        <end position="437"/>
    </location>
</feature>
<keyword evidence="2" id="KW-1003">Cell membrane</keyword>
<keyword evidence="3 6" id="KW-0812">Transmembrane</keyword>
<feature type="transmembrane region" description="Helical" evidence="6">
    <location>
        <begin position="443"/>
        <end position="464"/>
    </location>
</feature>
<feature type="transmembrane region" description="Helical" evidence="6">
    <location>
        <begin position="80"/>
        <end position="103"/>
    </location>
</feature>
<feature type="transmembrane region" description="Helical" evidence="6">
    <location>
        <begin position="45"/>
        <end position="68"/>
    </location>
</feature>
<organism evidence="7 8">
    <name type="scientific">Candidatus Uhrbacteria bacterium CG_4_9_14_0_2_um_filter_41_50</name>
    <dbReference type="NCBI Taxonomy" id="1975031"/>
    <lineage>
        <taxon>Bacteria</taxon>
        <taxon>Candidatus Uhriibacteriota</taxon>
    </lineage>
</organism>
<evidence type="ECO:0000256" key="2">
    <source>
        <dbReference type="ARBA" id="ARBA00022475"/>
    </source>
</evidence>
<dbReference type="InterPro" id="IPR002797">
    <property type="entry name" value="Polysacc_synth"/>
</dbReference>
<accession>A0A2M8EPW9</accession>
<evidence type="ECO:0000256" key="6">
    <source>
        <dbReference type="SAM" id="Phobius"/>
    </source>
</evidence>
<comment type="caution">
    <text evidence="7">The sequence shown here is derived from an EMBL/GenBank/DDBJ whole genome shotgun (WGS) entry which is preliminary data.</text>
</comment>
<dbReference type="Pfam" id="PF01943">
    <property type="entry name" value="Polysacc_synt"/>
    <property type="match status" value="1"/>
</dbReference>
<feature type="transmembrane region" description="Helical" evidence="6">
    <location>
        <begin position="115"/>
        <end position="137"/>
    </location>
</feature>
<name>A0A2M8EPW9_9BACT</name>
<feature type="transmembrane region" description="Helical" evidence="6">
    <location>
        <begin position="149"/>
        <end position="169"/>
    </location>
</feature>
<proteinExistence type="predicted"/>
<feature type="transmembrane region" description="Helical" evidence="6">
    <location>
        <begin position="12"/>
        <end position="33"/>
    </location>
</feature>
<evidence type="ECO:0000256" key="3">
    <source>
        <dbReference type="ARBA" id="ARBA00022692"/>
    </source>
</evidence>
<reference evidence="8" key="1">
    <citation type="submission" date="2017-09" db="EMBL/GenBank/DDBJ databases">
        <title>Depth-based differentiation of microbial function through sediment-hosted aquifers and enrichment of novel symbionts in the deep terrestrial subsurface.</title>
        <authorList>
            <person name="Probst A.J."/>
            <person name="Ladd B."/>
            <person name="Jarett J.K."/>
            <person name="Geller-Mcgrath D.E."/>
            <person name="Sieber C.M.K."/>
            <person name="Emerson J.B."/>
            <person name="Anantharaman K."/>
            <person name="Thomas B.C."/>
            <person name="Malmstrom R."/>
            <person name="Stieglmeier M."/>
            <person name="Klingl A."/>
            <person name="Woyke T."/>
            <person name="Ryan C.M."/>
            <person name="Banfield J.F."/>
        </authorList>
    </citation>
    <scope>NUCLEOTIDE SEQUENCE [LARGE SCALE GENOMIC DNA]</scope>
</reference>
<feature type="transmembrane region" description="Helical" evidence="6">
    <location>
        <begin position="388"/>
        <end position="405"/>
    </location>
</feature>
<sequence length="489" mass="53632">MSQQNINLAQNTLYLTLASVGQKAVAFLYFAMIARFMGVEDTGSYFLALAVIMILMALDDVGITSVLIREIAKKTSDAKVWSQTVLGIKVITIPVTVMIAFFLPLVLGYGADVTLLIRLAIVIMVADTLSLSFYGILRGLHLLKYEAVGLFMGQIIAAIAGTIFLLTGIASLPLLIVALMTGSLWNMIFSAFQVVRKLGIKALVPTWRLGWDPMKMALAFFMAAIFVKVYSYVDSIILSIQIGEHAVGIYAVAYKLTYAFQFIPLAFVAALYPAMAARANDQKKLKQTLDDALWYVMLIGVPIVLGIWALAPEIIHAFYGSEFEASILPLQILIFVLLFIFLDFPLGSLLNATNRQVTKTAIMGVTMIINVGANLLLIPVYGVAGACYAGLVSFAFMVVAGWFFVQRVVDLKVMDLIRSTWGIVLASLVMATVVIMTKPLMHFVLSIMLGAVVYTALIFAFGSIKPAHLKKFWRLMRPNGNYENPPSNS</sequence>
<evidence type="ECO:0000313" key="7">
    <source>
        <dbReference type="EMBL" id="PJC24795.1"/>
    </source>
</evidence>
<dbReference type="Proteomes" id="UP000230251">
    <property type="component" value="Unassembled WGS sequence"/>
</dbReference>
<feature type="transmembrane region" description="Helical" evidence="6">
    <location>
        <begin position="292"/>
        <end position="310"/>
    </location>
</feature>
<protein>
    <submittedName>
        <fullName evidence="7">Uncharacterized protein</fullName>
    </submittedName>
</protein>
<keyword evidence="5 6" id="KW-0472">Membrane</keyword>
<gene>
    <name evidence="7" type="ORF">CO057_01000</name>
</gene>
<feature type="transmembrane region" description="Helical" evidence="6">
    <location>
        <begin position="216"/>
        <end position="233"/>
    </location>
</feature>
<dbReference type="EMBL" id="PFSI01000018">
    <property type="protein sequence ID" value="PJC24795.1"/>
    <property type="molecule type" value="Genomic_DNA"/>
</dbReference>
<comment type="subcellular location">
    <subcellularLocation>
        <location evidence="1">Cell membrane</location>
        <topology evidence="1">Multi-pass membrane protein</topology>
    </subcellularLocation>
</comment>
<feature type="transmembrane region" description="Helical" evidence="6">
    <location>
        <begin position="175"/>
        <end position="195"/>
    </location>
</feature>
<evidence type="ECO:0000256" key="5">
    <source>
        <dbReference type="ARBA" id="ARBA00023136"/>
    </source>
</evidence>
<feature type="transmembrane region" description="Helical" evidence="6">
    <location>
        <begin position="253"/>
        <end position="272"/>
    </location>
</feature>
<dbReference type="InterPro" id="IPR050833">
    <property type="entry name" value="Poly_Biosynth_Transport"/>
</dbReference>
<feature type="transmembrane region" description="Helical" evidence="6">
    <location>
        <begin position="362"/>
        <end position="382"/>
    </location>
</feature>
<dbReference type="GO" id="GO:0005886">
    <property type="term" value="C:plasma membrane"/>
    <property type="evidence" value="ECO:0007669"/>
    <property type="project" value="UniProtKB-SubCell"/>
</dbReference>
<feature type="transmembrane region" description="Helical" evidence="6">
    <location>
        <begin position="330"/>
        <end position="350"/>
    </location>
</feature>